<reference evidence="1" key="1">
    <citation type="submission" date="2022-03" db="EMBL/GenBank/DDBJ databases">
        <authorList>
            <person name="Martin C."/>
        </authorList>
    </citation>
    <scope>NUCLEOTIDE SEQUENCE</scope>
</reference>
<gene>
    <name evidence="1" type="ORF">OFUS_LOCUS15666</name>
</gene>
<proteinExistence type="predicted"/>
<evidence type="ECO:0000313" key="2">
    <source>
        <dbReference type="Proteomes" id="UP000749559"/>
    </source>
</evidence>
<organism evidence="1 2">
    <name type="scientific">Owenia fusiformis</name>
    <name type="common">Polychaete worm</name>
    <dbReference type="NCBI Taxonomy" id="6347"/>
    <lineage>
        <taxon>Eukaryota</taxon>
        <taxon>Metazoa</taxon>
        <taxon>Spiralia</taxon>
        <taxon>Lophotrochozoa</taxon>
        <taxon>Annelida</taxon>
        <taxon>Polychaeta</taxon>
        <taxon>Sedentaria</taxon>
        <taxon>Canalipalpata</taxon>
        <taxon>Sabellida</taxon>
        <taxon>Oweniida</taxon>
        <taxon>Oweniidae</taxon>
        <taxon>Owenia</taxon>
    </lineage>
</organism>
<name>A0A8J1UZS6_OWEFU</name>
<sequence length="169" mass="19877">MYKLCVVTLPCSCRIQNGDRDELIAPFCNADVFQFIEHVSVRTPFVIKYQQMMPKENGEDLKDRELPPLPEVMSQASEFNRDMDDVVRSLIIDGKWESDTDIDLAFEQHWIIEIFQVIFIVIALILGLYVLRKEKIHEKLFIRLRNVFLRRHMPGQEKAKKDEPNQGLE</sequence>
<accession>A0A8J1UZS6</accession>
<evidence type="ECO:0000313" key="1">
    <source>
        <dbReference type="EMBL" id="CAH1790464.1"/>
    </source>
</evidence>
<protein>
    <submittedName>
        <fullName evidence="1">Uncharacterized protein</fullName>
    </submittedName>
</protein>
<dbReference type="Proteomes" id="UP000749559">
    <property type="component" value="Unassembled WGS sequence"/>
</dbReference>
<dbReference type="AlphaFoldDB" id="A0A8J1UZS6"/>
<dbReference type="EMBL" id="CAIIXF020000007">
    <property type="protein sequence ID" value="CAH1790464.1"/>
    <property type="molecule type" value="Genomic_DNA"/>
</dbReference>
<comment type="caution">
    <text evidence="1">The sequence shown here is derived from an EMBL/GenBank/DDBJ whole genome shotgun (WGS) entry which is preliminary data.</text>
</comment>
<keyword evidence="2" id="KW-1185">Reference proteome</keyword>